<accession>A0ABX0V8B8</accession>
<dbReference type="PROSITE" id="PS00061">
    <property type="entry name" value="ADH_SHORT"/>
    <property type="match status" value="1"/>
</dbReference>
<sequence>MSTNMTQVKNALTDLSGKTAIITGGARGQGAMEVRLLSECGAAVMICDVLEAEGRALAEELSASGREVRFQRLDVTSEQDWSAVVAEVDAWKGTLSILINNAGIINRTLIEKTSVESWRRLVDINLTGAFIGIRAVAPLMRKSGGGSIVNISSNSAFSGHADPAYTASKWGLRGLTRSAAMEFARDGIRVNAVCPGLIVTDLNAGSPHLRPMIDMTPIRRAGRADEVAQLVLYLASEAAAFITGEDFLLDGGFIAGAAYRHVSVETGVLS</sequence>
<dbReference type="PANTHER" id="PTHR24321">
    <property type="entry name" value="DEHYDROGENASES, SHORT CHAIN"/>
    <property type="match status" value="1"/>
</dbReference>
<protein>
    <submittedName>
        <fullName evidence="3">SDR family oxidoreductase</fullName>
    </submittedName>
</protein>
<dbReference type="EMBL" id="JAATJS010000002">
    <property type="protein sequence ID" value="NIX75937.1"/>
    <property type="molecule type" value="Genomic_DNA"/>
</dbReference>
<gene>
    <name evidence="3" type="ORF">HB375_04815</name>
</gene>
<dbReference type="Proteomes" id="UP000707352">
    <property type="component" value="Unassembled WGS sequence"/>
</dbReference>
<dbReference type="PANTHER" id="PTHR24321:SF8">
    <property type="entry name" value="ESTRADIOL 17-BETA-DEHYDROGENASE 8-RELATED"/>
    <property type="match status" value="1"/>
</dbReference>
<evidence type="ECO:0000256" key="1">
    <source>
        <dbReference type="ARBA" id="ARBA00006484"/>
    </source>
</evidence>
<reference evidence="3 4" key="1">
    <citation type="submission" date="2020-03" db="EMBL/GenBank/DDBJ databases">
        <title>The genome sequence of Microvirga sp. c23x22.</title>
        <authorList>
            <person name="Zhang X."/>
        </authorList>
    </citation>
    <scope>NUCLEOTIDE SEQUENCE [LARGE SCALE GENOMIC DNA]</scope>
    <source>
        <strain evidence="4">c23x22</strain>
    </source>
</reference>
<comment type="caution">
    <text evidence="3">The sequence shown here is derived from an EMBL/GenBank/DDBJ whole genome shotgun (WGS) entry which is preliminary data.</text>
</comment>
<evidence type="ECO:0000313" key="4">
    <source>
        <dbReference type="Proteomes" id="UP000707352"/>
    </source>
</evidence>
<dbReference type="PRINTS" id="PR00081">
    <property type="entry name" value="GDHRDH"/>
</dbReference>
<proteinExistence type="inferred from homology"/>
<name>A0ABX0V8B8_9HYPH</name>
<dbReference type="InterPro" id="IPR002347">
    <property type="entry name" value="SDR_fam"/>
</dbReference>
<dbReference type="SUPFAM" id="SSF51735">
    <property type="entry name" value="NAD(P)-binding Rossmann-fold domains"/>
    <property type="match status" value="1"/>
</dbReference>
<dbReference type="InterPro" id="IPR036291">
    <property type="entry name" value="NAD(P)-bd_dom_sf"/>
</dbReference>
<dbReference type="Pfam" id="PF13561">
    <property type="entry name" value="adh_short_C2"/>
    <property type="match status" value="1"/>
</dbReference>
<evidence type="ECO:0000313" key="3">
    <source>
        <dbReference type="EMBL" id="NIX75937.1"/>
    </source>
</evidence>
<keyword evidence="2" id="KW-0560">Oxidoreductase</keyword>
<organism evidence="3 4">
    <name type="scientific">Microvirga terricola</name>
    <dbReference type="NCBI Taxonomy" id="2719797"/>
    <lineage>
        <taxon>Bacteria</taxon>
        <taxon>Pseudomonadati</taxon>
        <taxon>Pseudomonadota</taxon>
        <taxon>Alphaproteobacteria</taxon>
        <taxon>Hyphomicrobiales</taxon>
        <taxon>Methylobacteriaceae</taxon>
        <taxon>Microvirga</taxon>
    </lineage>
</organism>
<evidence type="ECO:0000256" key="2">
    <source>
        <dbReference type="ARBA" id="ARBA00023002"/>
    </source>
</evidence>
<comment type="similarity">
    <text evidence="1">Belongs to the short-chain dehydrogenases/reductases (SDR) family.</text>
</comment>
<dbReference type="PRINTS" id="PR00080">
    <property type="entry name" value="SDRFAMILY"/>
</dbReference>
<dbReference type="InterPro" id="IPR020904">
    <property type="entry name" value="Sc_DH/Rdtase_CS"/>
</dbReference>
<dbReference type="Gene3D" id="3.40.50.720">
    <property type="entry name" value="NAD(P)-binding Rossmann-like Domain"/>
    <property type="match status" value="1"/>
</dbReference>
<keyword evidence="4" id="KW-1185">Reference proteome</keyword>